<dbReference type="Proteomes" id="UP000549616">
    <property type="component" value="Unassembled WGS sequence"/>
</dbReference>
<dbReference type="PANTHER" id="PTHR32322">
    <property type="entry name" value="INNER MEMBRANE TRANSPORTER"/>
    <property type="match status" value="1"/>
</dbReference>
<evidence type="ECO:0000259" key="7">
    <source>
        <dbReference type="Pfam" id="PF00892"/>
    </source>
</evidence>
<dbReference type="InterPro" id="IPR037185">
    <property type="entry name" value="EmrE-like"/>
</dbReference>
<comment type="similarity">
    <text evidence="2">Belongs to the EamA transporter family.</text>
</comment>
<keyword evidence="4 6" id="KW-1133">Transmembrane helix</keyword>
<dbReference type="EMBL" id="JACCFK010000001">
    <property type="protein sequence ID" value="NYI88919.1"/>
    <property type="molecule type" value="Genomic_DNA"/>
</dbReference>
<name>A0A853B1S4_9PSEU</name>
<evidence type="ECO:0000256" key="5">
    <source>
        <dbReference type="ARBA" id="ARBA00023136"/>
    </source>
</evidence>
<keyword evidence="5 6" id="KW-0472">Membrane</keyword>
<dbReference type="Pfam" id="PF00892">
    <property type="entry name" value="EamA"/>
    <property type="match status" value="2"/>
</dbReference>
<comment type="caution">
    <text evidence="8">The sequence shown here is derived from an EMBL/GenBank/DDBJ whole genome shotgun (WGS) entry which is preliminary data.</text>
</comment>
<gene>
    <name evidence="8" type="ORF">HNR02_002242</name>
</gene>
<dbReference type="SUPFAM" id="SSF103481">
    <property type="entry name" value="Multidrug resistance efflux transporter EmrE"/>
    <property type="match status" value="2"/>
</dbReference>
<feature type="transmembrane region" description="Helical" evidence="6">
    <location>
        <begin position="270"/>
        <end position="289"/>
    </location>
</feature>
<keyword evidence="9" id="KW-1185">Reference proteome</keyword>
<evidence type="ECO:0000256" key="6">
    <source>
        <dbReference type="SAM" id="Phobius"/>
    </source>
</evidence>
<feature type="transmembrane region" description="Helical" evidence="6">
    <location>
        <begin position="58"/>
        <end position="80"/>
    </location>
</feature>
<feature type="transmembrane region" description="Helical" evidence="6">
    <location>
        <begin position="245"/>
        <end position="264"/>
    </location>
</feature>
<evidence type="ECO:0000313" key="8">
    <source>
        <dbReference type="EMBL" id="NYI88919.1"/>
    </source>
</evidence>
<sequence>MPTRDRLLALFVVVLWGLNFIAMHPMLEHFPPLFAGALRFAVIAIPTILFIPRPKVPLRWLIGFGLGFGTGQFAFLFLALTHGMPTGLASLVLQASAPLTVLLGGVFLREPLSARQLTGILAAVAGMGVIAWHRAENAVLFPVVLTLLGALCWASGNICSRKALQHDSAPNPVHFTLWMSVVPPIPMFALSTIFEGPSTQWQSLATLGTADGLAGLAGFAYVVLIGTVLGSSIWTVLMRRNPANVVAPFSLLVPVVGMTSAFLLLDETPALVEVLAGVVVVAGVLFGSLPRRQRSAGALSTELVSS</sequence>
<feature type="transmembrane region" description="Helical" evidence="6">
    <location>
        <begin position="117"/>
        <end position="133"/>
    </location>
</feature>
<evidence type="ECO:0000313" key="9">
    <source>
        <dbReference type="Proteomes" id="UP000549616"/>
    </source>
</evidence>
<evidence type="ECO:0000256" key="2">
    <source>
        <dbReference type="ARBA" id="ARBA00007362"/>
    </source>
</evidence>
<feature type="transmembrane region" description="Helical" evidence="6">
    <location>
        <begin position="214"/>
        <end position="238"/>
    </location>
</feature>
<dbReference type="Gene3D" id="1.10.3730.20">
    <property type="match status" value="1"/>
</dbReference>
<evidence type="ECO:0000256" key="1">
    <source>
        <dbReference type="ARBA" id="ARBA00004141"/>
    </source>
</evidence>
<organism evidence="8 9">
    <name type="scientific">Amycolatopsis endophytica</name>
    <dbReference type="NCBI Taxonomy" id="860233"/>
    <lineage>
        <taxon>Bacteria</taxon>
        <taxon>Bacillati</taxon>
        <taxon>Actinomycetota</taxon>
        <taxon>Actinomycetes</taxon>
        <taxon>Pseudonocardiales</taxon>
        <taxon>Pseudonocardiaceae</taxon>
        <taxon>Amycolatopsis</taxon>
    </lineage>
</organism>
<keyword evidence="3 6" id="KW-0812">Transmembrane</keyword>
<feature type="domain" description="EamA" evidence="7">
    <location>
        <begin position="142"/>
        <end position="286"/>
    </location>
</feature>
<dbReference type="AlphaFoldDB" id="A0A853B1S4"/>
<dbReference type="InterPro" id="IPR050638">
    <property type="entry name" value="AA-Vitamin_Transporters"/>
</dbReference>
<evidence type="ECO:0000256" key="3">
    <source>
        <dbReference type="ARBA" id="ARBA00022692"/>
    </source>
</evidence>
<accession>A0A853B1S4</accession>
<feature type="transmembrane region" description="Helical" evidence="6">
    <location>
        <begin position="139"/>
        <end position="160"/>
    </location>
</feature>
<feature type="transmembrane region" description="Helical" evidence="6">
    <location>
        <begin position="172"/>
        <end position="194"/>
    </location>
</feature>
<dbReference type="RefSeq" id="WP_179773087.1">
    <property type="nucleotide sequence ID" value="NZ_JACCFK010000001.1"/>
</dbReference>
<reference evidence="8 9" key="1">
    <citation type="submission" date="2020-07" db="EMBL/GenBank/DDBJ databases">
        <title>Sequencing the genomes of 1000 actinobacteria strains.</title>
        <authorList>
            <person name="Klenk H.-P."/>
        </authorList>
    </citation>
    <scope>NUCLEOTIDE SEQUENCE [LARGE SCALE GENOMIC DNA]</scope>
    <source>
        <strain evidence="8 9">DSM 104006</strain>
    </source>
</reference>
<comment type="subcellular location">
    <subcellularLocation>
        <location evidence="1">Membrane</location>
        <topology evidence="1">Multi-pass membrane protein</topology>
    </subcellularLocation>
</comment>
<feature type="domain" description="EamA" evidence="7">
    <location>
        <begin position="7"/>
        <end position="130"/>
    </location>
</feature>
<feature type="transmembrane region" description="Helical" evidence="6">
    <location>
        <begin position="7"/>
        <end position="27"/>
    </location>
</feature>
<dbReference type="PANTHER" id="PTHR32322:SF9">
    <property type="entry name" value="AMINO-ACID METABOLITE EFFLUX PUMP-RELATED"/>
    <property type="match status" value="1"/>
</dbReference>
<feature type="transmembrane region" description="Helical" evidence="6">
    <location>
        <begin position="86"/>
        <end position="108"/>
    </location>
</feature>
<feature type="transmembrane region" description="Helical" evidence="6">
    <location>
        <begin position="33"/>
        <end position="51"/>
    </location>
</feature>
<protein>
    <submittedName>
        <fullName evidence="8">O-acetylserine/cysteine efflux transporter</fullName>
    </submittedName>
</protein>
<proteinExistence type="inferred from homology"/>
<dbReference type="GO" id="GO:0016020">
    <property type="term" value="C:membrane"/>
    <property type="evidence" value="ECO:0007669"/>
    <property type="project" value="UniProtKB-SubCell"/>
</dbReference>
<dbReference type="InterPro" id="IPR000620">
    <property type="entry name" value="EamA_dom"/>
</dbReference>
<evidence type="ECO:0000256" key="4">
    <source>
        <dbReference type="ARBA" id="ARBA00022989"/>
    </source>
</evidence>